<accession>A0A0S4JQI6</accession>
<dbReference type="Proteomes" id="UP000051952">
    <property type="component" value="Unassembled WGS sequence"/>
</dbReference>
<dbReference type="AlphaFoldDB" id="A0A0S4JQI6"/>
<dbReference type="PANTHER" id="PTHR40736">
    <property type="match status" value="1"/>
</dbReference>
<feature type="transmembrane region" description="Helical" evidence="1">
    <location>
        <begin position="107"/>
        <end position="125"/>
    </location>
</feature>
<evidence type="ECO:0000256" key="1">
    <source>
        <dbReference type="SAM" id="Phobius"/>
    </source>
</evidence>
<keyword evidence="1 2" id="KW-0812">Transmembrane</keyword>
<evidence type="ECO:0000313" key="3">
    <source>
        <dbReference type="Proteomes" id="UP000051952"/>
    </source>
</evidence>
<name>A0A0S4JQI6_BODSA</name>
<dbReference type="EMBL" id="CYKH01002065">
    <property type="protein sequence ID" value="CUG92605.1"/>
    <property type="molecule type" value="Genomic_DNA"/>
</dbReference>
<keyword evidence="3" id="KW-1185">Reference proteome</keyword>
<gene>
    <name evidence="2" type="ORF">BSAL_38435</name>
</gene>
<protein>
    <submittedName>
        <fullName evidence="2">Transmembrane protein, putative</fullName>
    </submittedName>
</protein>
<dbReference type="VEuPathDB" id="TriTrypDB:BSAL_38435"/>
<evidence type="ECO:0000313" key="2">
    <source>
        <dbReference type="EMBL" id="CUG92605.1"/>
    </source>
</evidence>
<reference evidence="3" key="1">
    <citation type="submission" date="2015-09" db="EMBL/GenBank/DDBJ databases">
        <authorList>
            <consortium name="Pathogen Informatics"/>
        </authorList>
    </citation>
    <scope>NUCLEOTIDE SEQUENCE [LARGE SCALE GENOMIC DNA]</scope>
    <source>
        <strain evidence="3">Lake Konstanz</strain>
    </source>
</reference>
<keyword evidence="1" id="KW-0472">Membrane</keyword>
<proteinExistence type="predicted"/>
<sequence length="143" mass="16268">MTSKVCDVVCKVTKPFVNVALKIENRAVRKTGALQGVVAEQVAVHDAAGTDAAQASTRRFVLEQQSLINYRVARFFHEARYVANGEYFKDYDYKQFIIDARMVTKMIVLYLLAYIFARGTFFPPIKPDSPYVESLKTKTNPNY</sequence>
<organism evidence="2 3">
    <name type="scientific">Bodo saltans</name>
    <name type="common">Flagellated protozoan</name>
    <dbReference type="NCBI Taxonomy" id="75058"/>
    <lineage>
        <taxon>Eukaryota</taxon>
        <taxon>Discoba</taxon>
        <taxon>Euglenozoa</taxon>
        <taxon>Kinetoplastea</taxon>
        <taxon>Metakinetoplastina</taxon>
        <taxon>Eubodonida</taxon>
        <taxon>Bodonidae</taxon>
        <taxon>Bodo</taxon>
    </lineage>
</organism>
<dbReference type="OMA" id="FFDECHY"/>
<dbReference type="OrthoDB" id="269730at2759"/>
<keyword evidence="1" id="KW-1133">Transmembrane helix</keyword>
<dbReference type="PANTHER" id="PTHR40736:SF2">
    <property type="match status" value="1"/>
</dbReference>